<accession>A0A1G5AC27</accession>
<dbReference type="Pfam" id="PF08245">
    <property type="entry name" value="Mur_ligase_M"/>
    <property type="match status" value="1"/>
</dbReference>
<dbReference type="AlphaFoldDB" id="A0A1G5AC27"/>
<evidence type="ECO:0000256" key="8">
    <source>
        <dbReference type="RuleBase" id="RU003664"/>
    </source>
</evidence>
<protein>
    <recommendedName>
        <fullName evidence="7 8">UDP-N-acetylmuramoylalanine--D-glutamate ligase</fullName>
        <ecNumber evidence="7 8">6.3.2.9</ecNumber>
    </recommendedName>
    <alternativeName>
        <fullName evidence="7">D-glutamic acid-adding enzyme</fullName>
    </alternativeName>
    <alternativeName>
        <fullName evidence="7">UDP-N-acetylmuramoyl-L-alanyl-D-glutamate synthetase</fullName>
    </alternativeName>
</protein>
<dbReference type="GO" id="GO:0005524">
    <property type="term" value="F:ATP binding"/>
    <property type="evidence" value="ECO:0007669"/>
    <property type="project" value="UniProtKB-UniRule"/>
</dbReference>
<feature type="binding site" evidence="7">
    <location>
        <begin position="115"/>
        <end position="121"/>
    </location>
    <ligand>
        <name>ATP</name>
        <dbReference type="ChEBI" id="CHEBI:30616"/>
    </ligand>
</feature>
<gene>
    <name evidence="7" type="primary">murD</name>
    <name evidence="11" type="ORF">SAMN05216233_10127</name>
</gene>
<evidence type="ECO:0000313" key="12">
    <source>
        <dbReference type="Proteomes" id="UP000198870"/>
    </source>
</evidence>
<evidence type="ECO:0000256" key="3">
    <source>
        <dbReference type="ARBA" id="ARBA00022490"/>
    </source>
</evidence>
<dbReference type="SUPFAM" id="SSF53244">
    <property type="entry name" value="MurD-like peptide ligases, peptide-binding domain"/>
    <property type="match status" value="1"/>
</dbReference>
<dbReference type="EC" id="6.3.2.9" evidence="7 8"/>
<keyword evidence="7 8" id="KW-0573">Peptidoglycan synthesis</keyword>
<dbReference type="GO" id="GO:0009252">
    <property type="term" value="P:peptidoglycan biosynthetic process"/>
    <property type="evidence" value="ECO:0007669"/>
    <property type="project" value="UniProtKB-UniRule"/>
</dbReference>
<dbReference type="GO" id="GO:0008764">
    <property type="term" value="F:UDP-N-acetylmuramoylalanine-D-glutamate ligase activity"/>
    <property type="evidence" value="ECO:0007669"/>
    <property type="project" value="UniProtKB-UniRule"/>
</dbReference>
<dbReference type="InterPro" id="IPR004101">
    <property type="entry name" value="Mur_ligase_C"/>
</dbReference>
<evidence type="ECO:0000259" key="10">
    <source>
        <dbReference type="Pfam" id="PF08245"/>
    </source>
</evidence>
<keyword evidence="7 8" id="KW-0131">Cell cycle</keyword>
<keyword evidence="7 8" id="KW-0132">Cell division</keyword>
<evidence type="ECO:0000256" key="5">
    <source>
        <dbReference type="ARBA" id="ARBA00022741"/>
    </source>
</evidence>
<comment type="catalytic activity">
    <reaction evidence="7 8">
        <text>UDP-N-acetyl-alpha-D-muramoyl-L-alanine + D-glutamate + ATP = UDP-N-acetyl-alpha-D-muramoyl-L-alanyl-D-glutamate + ADP + phosphate + H(+)</text>
        <dbReference type="Rhea" id="RHEA:16429"/>
        <dbReference type="ChEBI" id="CHEBI:15378"/>
        <dbReference type="ChEBI" id="CHEBI:29986"/>
        <dbReference type="ChEBI" id="CHEBI:30616"/>
        <dbReference type="ChEBI" id="CHEBI:43474"/>
        <dbReference type="ChEBI" id="CHEBI:83898"/>
        <dbReference type="ChEBI" id="CHEBI:83900"/>
        <dbReference type="ChEBI" id="CHEBI:456216"/>
        <dbReference type="EC" id="6.3.2.9"/>
    </reaction>
</comment>
<dbReference type="HAMAP" id="MF_00639">
    <property type="entry name" value="MurD"/>
    <property type="match status" value="1"/>
</dbReference>
<evidence type="ECO:0000313" key="11">
    <source>
        <dbReference type="EMBL" id="SCX75419.1"/>
    </source>
</evidence>
<dbReference type="GO" id="GO:0005737">
    <property type="term" value="C:cytoplasm"/>
    <property type="evidence" value="ECO:0007669"/>
    <property type="project" value="UniProtKB-SubCell"/>
</dbReference>
<organism evidence="11 12">
    <name type="scientific">Desulfoluna spongiiphila</name>
    <dbReference type="NCBI Taxonomy" id="419481"/>
    <lineage>
        <taxon>Bacteria</taxon>
        <taxon>Pseudomonadati</taxon>
        <taxon>Thermodesulfobacteriota</taxon>
        <taxon>Desulfobacteria</taxon>
        <taxon>Desulfobacterales</taxon>
        <taxon>Desulfolunaceae</taxon>
        <taxon>Desulfoluna</taxon>
    </lineage>
</organism>
<sequence>MKLSGKHIVVVGLARSGASIARFLAERGAHVVVSDAKPREALGDLPAAMEAEGIALDLSGHTPHLFESADLVVLSPGVPHTLAPVKRARDMGVSVVGEIELASRFIKAPMIAVTGTNGKTTTTALLGEMLAASGMKVFTGGNIGTPLTEYLRADDPADVVVVEVSSFQLDTIECFRPHVAVLLNITDDHLDRYPDFDAYKRSKGRIFENQQQDDVAILNTGDDHVADIGRVLQNRRLTIGGSGPNAAAVTRNQVTIRTPGLPELKIDLSKTPLVGEHNRQNIAASALAALSAGATPEGIQEAVDSFQGLPHRIEYVDTVSGVRFYNDSKATNIDAVEKAVTGFDDPIVLIMGGRHKGGRFATLSGALKKKARAIVAIGESKKKIVTDLAPCIKTLEAGDLDDAVSKAFSKARSGDAVVLSPACSSFDMFTNYNERGDKFRESVYRLKAQHG</sequence>
<evidence type="ECO:0000256" key="6">
    <source>
        <dbReference type="ARBA" id="ARBA00022840"/>
    </source>
</evidence>
<dbReference type="NCBIfam" id="TIGR01087">
    <property type="entry name" value="murD"/>
    <property type="match status" value="1"/>
</dbReference>
<keyword evidence="4 7" id="KW-0436">Ligase</keyword>
<comment type="pathway">
    <text evidence="2 7 8">Cell wall biogenesis; peptidoglycan biosynthesis.</text>
</comment>
<proteinExistence type="inferred from homology"/>
<dbReference type="PANTHER" id="PTHR43692">
    <property type="entry name" value="UDP-N-ACETYLMURAMOYLALANINE--D-GLUTAMATE LIGASE"/>
    <property type="match status" value="1"/>
</dbReference>
<dbReference type="Gene3D" id="3.40.50.720">
    <property type="entry name" value="NAD(P)-binding Rossmann-like Domain"/>
    <property type="match status" value="1"/>
</dbReference>
<evidence type="ECO:0000256" key="7">
    <source>
        <dbReference type="HAMAP-Rule" id="MF_00639"/>
    </source>
</evidence>
<dbReference type="PANTHER" id="PTHR43692:SF1">
    <property type="entry name" value="UDP-N-ACETYLMURAMOYLALANINE--D-GLUTAMATE LIGASE"/>
    <property type="match status" value="1"/>
</dbReference>
<evidence type="ECO:0000259" key="9">
    <source>
        <dbReference type="Pfam" id="PF02875"/>
    </source>
</evidence>
<dbReference type="InterPro" id="IPR036565">
    <property type="entry name" value="Mur-like_cat_sf"/>
</dbReference>
<keyword evidence="6 7" id="KW-0067">ATP-binding</keyword>
<evidence type="ECO:0000256" key="1">
    <source>
        <dbReference type="ARBA" id="ARBA00004496"/>
    </source>
</evidence>
<dbReference type="Pfam" id="PF02875">
    <property type="entry name" value="Mur_ligase_C"/>
    <property type="match status" value="1"/>
</dbReference>
<reference evidence="11 12" key="1">
    <citation type="submission" date="2016-10" db="EMBL/GenBank/DDBJ databases">
        <authorList>
            <person name="de Groot N.N."/>
        </authorList>
    </citation>
    <scope>NUCLEOTIDE SEQUENCE [LARGE SCALE GENOMIC DNA]</scope>
    <source>
        <strain evidence="11 12">AA1</strain>
    </source>
</reference>
<dbReference type="EMBL" id="FMUX01000001">
    <property type="protein sequence ID" value="SCX75419.1"/>
    <property type="molecule type" value="Genomic_DNA"/>
</dbReference>
<dbReference type="InterPro" id="IPR005762">
    <property type="entry name" value="MurD"/>
</dbReference>
<dbReference type="SUPFAM" id="SSF51984">
    <property type="entry name" value="MurCD N-terminal domain"/>
    <property type="match status" value="1"/>
</dbReference>
<dbReference type="GO" id="GO:0051301">
    <property type="term" value="P:cell division"/>
    <property type="evidence" value="ECO:0007669"/>
    <property type="project" value="UniProtKB-KW"/>
</dbReference>
<keyword evidence="7 8" id="KW-0961">Cell wall biogenesis/degradation</keyword>
<keyword evidence="3 7" id="KW-0963">Cytoplasm</keyword>
<dbReference type="RefSeq" id="WP_092207059.1">
    <property type="nucleotide sequence ID" value="NZ_FMUX01000001.1"/>
</dbReference>
<comment type="similarity">
    <text evidence="7">Belongs to the MurCDEF family.</text>
</comment>
<dbReference type="Gene3D" id="3.90.190.20">
    <property type="entry name" value="Mur ligase, C-terminal domain"/>
    <property type="match status" value="1"/>
</dbReference>
<dbReference type="STRING" id="419481.SAMN05216233_10127"/>
<dbReference type="OrthoDB" id="9809796at2"/>
<keyword evidence="12" id="KW-1185">Reference proteome</keyword>
<dbReference type="GO" id="GO:0071555">
    <property type="term" value="P:cell wall organization"/>
    <property type="evidence" value="ECO:0007669"/>
    <property type="project" value="UniProtKB-KW"/>
</dbReference>
<dbReference type="SUPFAM" id="SSF53623">
    <property type="entry name" value="MurD-like peptide ligases, catalytic domain"/>
    <property type="match status" value="1"/>
</dbReference>
<dbReference type="GO" id="GO:0008360">
    <property type="term" value="P:regulation of cell shape"/>
    <property type="evidence" value="ECO:0007669"/>
    <property type="project" value="UniProtKB-KW"/>
</dbReference>
<comment type="subcellular location">
    <subcellularLocation>
        <location evidence="1 7 8">Cytoplasm</location>
    </subcellularLocation>
</comment>
<feature type="domain" description="Mur ligase central" evidence="10">
    <location>
        <begin position="113"/>
        <end position="289"/>
    </location>
</feature>
<keyword evidence="5 7" id="KW-0547">Nucleotide-binding</keyword>
<dbReference type="Proteomes" id="UP000198870">
    <property type="component" value="Unassembled WGS sequence"/>
</dbReference>
<keyword evidence="7 8" id="KW-0133">Cell shape</keyword>
<evidence type="ECO:0000256" key="2">
    <source>
        <dbReference type="ARBA" id="ARBA00004752"/>
    </source>
</evidence>
<feature type="domain" description="Mur ligase C-terminal" evidence="9">
    <location>
        <begin position="311"/>
        <end position="423"/>
    </location>
</feature>
<dbReference type="InterPro" id="IPR036615">
    <property type="entry name" value="Mur_ligase_C_dom_sf"/>
</dbReference>
<dbReference type="Pfam" id="PF21799">
    <property type="entry name" value="MurD-like_N"/>
    <property type="match status" value="1"/>
</dbReference>
<dbReference type="Gene3D" id="3.40.1190.10">
    <property type="entry name" value="Mur-like, catalytic domain"/>
    <property type="match status" value="1"/>
</dbReference>
<dbReference type="InterPro" id="IPR013221">
    <property type="entry name" value="Mur_ligase_cen"/>
</dbReference>
<comment type="function">
    <text evidence="7 8">Cell wall formation. Catalyzes the addition of glutamate to the nucleotide precursor UDP-N-acetylmuramoyl-L-alanine (UMA).</text>
</comment>
<evidence type="ECO:0000256" key="4">
    <source>
        <dbReference type="ARBA" id="ARBA00022598"/>
    </source>
</evidence>
<dbReference type="UniPathway" id="UPA00219"/>
<name>A0A1G5AC27_9BACT</name>